<dbReference type="Proteomes" id="UP000321518">
    <property type="component" value="Unassembled WGS sequence"/>
</dbReference>
<comment type="catalytic activity">
    <reaction evidence="1 8">
        <text>a myo-inositol phosphate + H2O = myo-inositol + phosphate</text>
        <dbReference type="Rhea" id="RHEA:24056"/>
        <dbReference type="ChEBI" id="CHEBI:15377"/>
        <dbReference type="ChEBI" id="CHEBI:17268"/>
        <dbReference type="ChEBI" id="CHEBI:43474"/>
        <dbReference type="ChEBI" id="CHEBI:84139"/>
        <dbReference type="EC" id="3.1.3.25"/>
    </reaction>
</comment>
<evidence type="ECO:0000313" key="10">
    <source>
        <dbReference type="Proteomes" id="UP000321518"/>
    </source>
</evidence>
<evidence type="ECO:0000256" key="6">
    <source>
        <dbReference type="ARBA" id="ARBA00022842"/>
    </source>
</evidence>
<comment type="caution">
    <text evidence="9">The sequence shown here is derived from an EMBL/GenBank/DDBJ whole genome shotgun (WGS) entry which is preliminary data.</text>
</comment>
<evidence type="ECO:0000256" key="7">
    <source>
        <dbReference type="PIRSR" id="PIRSR600760-2"/>
    </source>
</evidence>
<dbReference type="FunFam" id="3.30.540.10:FF:000004">
    <property type="entry name" value="Inositol-1-monophosphatase"/>
    <property type="match status" value="1"/>
</dbReference>
<dbReference type="GO" id="GO:0046872">
    <property type="term" value="F:metal ion binding"/>
    <property type="evidence" value="ECO:0007669"/>
    <property type="project" value="UniProtKB-KW"/>
</dbReference>
<dbReference type="OrthoDB" id="10254945at2759"/>
<feature type="binding site" evidence="7">
    <location>
        <position position="98"/>
    </location>
    <ligand>
        <name>Mg(2+)</name>
        <dbReference type="ChEBI" id="CHEBI:18420"/>
        <label>1</label>
        <note>catalytic</note>
    </ligand>
</feature>
<keyword evidence="6 7" id="KW-0460">Magnesium</keyword>
<sequence length="314" mass="34392">MTMDSIDLQEIYQFAIQLAKDAGQLILEGSSKRMAATTQDPDTKKNRVDLVTETDQAVEAFIKRSIADKYPSFKFIGEESFAGGERVDLTDEPTFIVDPIDGTTNFVHAIDFVCCSIGFTCKQEPVIGRVSPVIYNPFLDKLYSALQGHGAYLNQTTRLPLTHPHPPHLPSLGDAVIGVEWGSDRSKAVIGKKGRTYMKLAGDGKEVEGGVMAHSLRSIGSAALNYSMVAAGQLDLYWEIGCWSWDVCAGTIIAREAGGKVYGKGGKAWHPQDLMGHHFFVVRAIADTPGGETCEQAQDRIAKEFFQVAEEWDV</sequence>
<dbReference type="PROSITE" id="PS00629">
    <property type="entry name" value="IMP_1"/>
    <property type="match status" value="1"/>
</dbReference>
<protein>
    <recommendedName>
        <fullName evidence="8">Inositol-1-monophosphatase</fullName>
        <ecNumber evidence="8">3.1.3.25</ecNumber>
    </recommendedName>
</protein>
<organism evidence="9 10">
    <name type="scientific">Rhodotorula toruloides</name>
    <name type="common">Yeast</name>
    <name type="synonym">Rhodosporidium toruloides</name>
    <dbReference type="NCBI Taxonomy" id="5286"/>
    <lineage>
        <taxon>Eukaryota</taxon>
        <taxon>Fungi</taxon>
        <taxon>Dikarya</taxon>
        <taxon>Basidiomycota</taxon>
        <taxon>Pucciniomycotina</taxon>
        <taxon>Microbotryomycetes</taxon>
        <taxon>Sporidiobolales</taxon>
        <taxon>Sporidiobolaceae</taxon>
        <taxon>Rhodotorula</taxon>
    </lineage>
</organism>
<dbReference type="InterPro" id="IPR000760">
    <property type="entry name" value="Inositol_monophosphatase-like"/>
</dbReference>
<dbReference type="Gene3D" id="3.30.540.10">
    <property type="entry name" value="Fructose-1,6-Bisphosphatase, subunit A, domain 1"/>
    <property type="match status" value="1"/>
</dbReference>
<feature type="binding site" evidence="7">
    <location>
        <position position="100"/>
    </location>
    <ligand>
        <name>Mg(2+)</name>
        <dbReference type="ChEBI" id="CHEBI:18420"/>
        <label>1</label>
        <note>catalytic</note>
    </ligand>
</feature>
<dbReference type="PROSITE" id="PS00630">
    <property type="entry name" value="IMP_2"/>
    <property type="match status" value="1"/>
</dbReference>
<dbReference type="EMBL" id="BJWK01000003">
    <property type="protein sequence ID" value="GEM07658.1"/>
    <property type="molecule type" value="Genomic_DNA"/>
</dbReference>
<feature type="binding site" evidence="7">
    <location>
        <position position="78"/>
    </location>
    <ligand>
        <name>Mg(2+)</name>
        <dbReference type="ChEBI" id="CHEBI:18420"/>
        <label>1</label>
        <note>catalytic</note>
    </ligand>
</feature>
<dbReference type="SUPFAM" id="SSF56655">
    <property type="entry name" value="Carbohydrate phosphatase"/>
    <property type="match status" value="1"/>
</dbReference>
<dbReference type="UniPathway" id="UPA00823">
    <property type="reaction ID" value="UER00788"/>
</dbReference>
<dbReference type="AlphaFoldDB" id="A0A511KB96"/>
<comment type="pathway">
    <text evidence="8">Polyol metabolism; myo-inositol biosynthesis; myo-inositol from D-glucose 6-phosphate: step 2/2.</text>
</comment>
<dbReference type="EC" id="3.1.3.25" evidence="8"/>
<comment type="similarity">
    <text evidence="3 8">Belongs to the inositol monophosphatase superfamily.</text>
</comment>
<name>A0A511KB96_RHOTO</name>
<feature type="binding site" evidence="7">
    <location>
        <position position="246"/>
    </location>
    <ligand>
        <name>Mg(2+)</name>
        <dbReference type="ChEBI" id="CHEBI:18420"/>
        <label>1</label>
        <note>catalytic</note>
    </ligand>
</feature>
<accession>A0A511KB96</accession>
<dbReference type="GO" id="GO:0046854">
    <property type="term" value="P:phosphatidylinositol phosphate biosynthetic process"/>
    <property type="evidence" value="ECO:0007669"/>
    <property type="project" value="InterPro"/>
</dbReference>
<proteinExistence type="inferred from homology"/>
<evidence type="ECO:0000313" key="9">
    <source>
        <dbReference type="EMBL" id="GEM07658.1"/>
    </source>
</evidence>
<evidence type="ECO:0000256" key="5">
    <source>
        <dbReference type="ARBA" id="ARBA00022801"/>
    </source>
</evidence>
<dbReference type="CDD" id="cd01639">
    <property type="entry name" value="IMPase"/>
    <property type="match status" value="1"/>
</dbReference>
<evidence type="ECO:0000256" key="4">
    <source>
        <dbReference type="ARBA" id="ARBA00022723"/>
    </source>
</evidence>
<dbReference type="Gene3D" id="3.40.190.80">
    <property type="match status" value="1"/>
</dbReference>
<reference evidence="9 10" key="1">
    <citation type="submission" date="2019-07" db="EMBL/GenBank/DDBJ databases">
        <title>Rhodotorula toruloides NBRC10032 genome sequencing.</title>
        <authorList>
            <person name="Shida Y."/>
            <person name="Takaku H."/>
            <person name="Ogasawara W."/>
            <person name="Mori K."/>
        </authorList>
    </citation>
    <scope>NUCLEOTIDE SEQUENCE [LARGE SCALE GENOMIC DNA]</scope>
    <source>
        <strain evidence="9 10">NBRC10032</strain>
    </source>
</reference>
<keyword evidence="4 7" id="KW-0479">Metal-binding</keyword>
<dbReference type="InterPro" id="IPR020550">
    <property type="entry name" value="Inositol_monophosphatase_CS"/>
</dbReference>
<comment type="cofactor">
    <cofactor evidence="2 7 8">
        <name>Mg(2+)</name>
        <dbReference type="ChEBI" id="CHEBI:18420"/>
    </cofactor>
</comment>
<dbReference type="GO" id="GO:0006021">
    <property type="term" value="P:inositol biosynthetic process"/>
    <property type="evidence" value="ECO:0007669"/>
    <property type="project" value="UniProtKB-UniPathway"/>
</dbReference>
<dbReference type="GO" id="GO:0007165">
    <property type="term" value="P:signal transduction"/>
    <property type="evidence" value="ECO:0007669"/>
    <property type="project" value="TreeGrafter"/>
</dbReference>
<keyword evidence="5 8" id="KW-0378">Hydrolase</keyword>
<evidence type="ECO:0000256" key="8">
    <source>
        <dbReference type="RuleBase" id="RU364068"/>
    </source>
</evidence>
<dbReference type="GO" id="GO:0008934">
    <property type="term" value="F:inositol monophosphate 1-phosphatase activity"/>
    <property type="evidence" value="ECO:0007669"/>
    <property type="project" value="InterPro"/>
</dbReference>
<evidence type="ECO:0000256" key="1">
    <source>
        <dbReference type="ARBA" id="ARBA00001033"/>
    </source>
</evidence>
<evidence type="ECO:0000256" key="2">
    <source>
        <dbReference type="ARBA" id="ARBA00001946"/>
    </source>
</evidence>
<dbReference type="PRINTS" id="PR00377">
    <property type="entry name" value="IMPHPHTASES"/>
</dbReference>
<gene>
    <name evidence="9" type="ORF">Rt10032_c03g1675</name>
</gene>
<dbReference type="Pfam" id="PF00459">
    <property type="entry name" value="Inositol_P"/>
    <property type="match status" value="1"/>
</dbReference>
<dbReference type="PANTHER" id="PTHR20854">
    <property type="entry name" value="INOSITOL MONOPHOSPHATASE"/>
    <property type="match status" value="1"/>
</dbReference>
<dbReference type="PANTHER" id="PTHR20854:SF4">
    <property type="entry name" value="INOSITOL-1-MONOPHOSPHATASE-RELATED"/>
    <property type="match status" value="1"/>
</dbReference>
<feature type="binding site" evidence="7">
    <location>
        <position position="101"/>
    </location>
    <ligand>
        <name>Mg(2+)</name>
        <dbReference type="ChEBI" id="CHEBI:18420"/>
        <label>1</label>
        <note>catalytic</note>
    </ligand>
</feature>
<dbReference type="InterPro" id="IPR033942">
    <property type="entry name" value="IMPase"/>
</dbReference>
<dbReference type="InterPro" id="IPR020583">
    <property type="entry name" value="Inositol_monoP_metal-BS"/>
</dbReference>
<evidence type="ECO:0000256" key="3">
    <source>
        <dbReference type="ARBA" id="ARBA00009759"/>
    </source>
</evidence>